<evidence type="ECO:0000313" key="1">
    <source>
        <dbReference type="EMBL" id="SCE92817.1"/>
    </source>
</evidence>
<organism evidence="1 2">
    <name type="scientific">Micromonospora chaiyaphumensis</name>
    <dbReference type="NCBI Taxonomy" id="307119"/>
    <lineage>
        <taxon>Bacteria</taxon>
        <taxon>Bacillati</taxon>
        <taxon>Actinomycetota</taxon>
        <taxon>Actinomycetes</taxon>
        <taxon>Micromonosporales</taxon>
        <taxon>Micromonosporaceae</taxon>
        <taxon>Micromonospora</taxon>
    </lineage>
</organism>
<keyword evidence="2" id="KW-1185">Reference proteome</keyword>
<protein>
    <submittedName>
        <fullName evidence="1">Uncharacterized protein</fullName>
    </submittedName>
</protein>
<dbReference type="AlphaFoldDB" id="A0A1C4W9B2"/>
<accession>A0A1C4W9B2</accession>
<gene>
    <name evidence="1" type="ORF">GA0070214_103356</name>
</gene>
<proteinExistence type="predicted"/>
<evidence type="ECO:0000313" key="2">
    <source>
        <dbReference type="Proteomes" id="UP000199629"/>
    </source>
</evidence>
<sequence>MAIDTTGKFWRGDNFTDLADYLREYQPGGYPVDRVKEMVCQRCGGKTFAVLVDDENGCAQTRCMTCGDHALIADSADHWQDADPEECACPCGGETFQVAVGLALRTDGEVRWVSVGLRCAQDGTLGVYTDWKIDYSPTHQLLTGAT</sequence>
<reference evidence="2" key="1">
    <citation type="submission" date="2016-06" db="EMBL/GenBank/DDBJ databases">
        <authorList>
            <person name="Varghese N."/>
            <person name="Submissions Spin"/>
        </authorList>
    </citation>
    <scope>NUCLEOTIDE SEQUENCE [LARGE SCALE GENOMIC DNA]</scope>
    <source>
        <strain evidence="2">DSM 45246</strain>
    </source>
</reference>
<name>A0A1C4W9B2_9ACTN</name>
<dbReference type="EMBL" id="FMCS01000003">
    <property type="protein sequence ID" value="SCE92817.1"/>
    <property type="molecule type" value="Genomic_DNA"/>
</dbReference>
<dbReference type="RefSeq" id="WP_208602717.1">
    <property type="nucleotide sequence ID" value="NZ_FMCS01000003.1"/>
</dbReference>
<dbReference type="Proteomes" id="UP000199629">
    <property type="component" value="Unassembled WGS sequence"/>
</dbReference>